<dbReference type="STRING" id="1077348.A0A2G8SGY5"/>
<dbReference type="SUPFAM" id="SSF89360">
    <property type="entry name" value="HesB-like domain"/>
    <property type="match status" value="1"/>
</dbReference>
<evidence type="ECO:0000256" key="1">
    <source>
        <dbReference type="ARBA" id="ARBA00006718"/>
    </source>
</evidence>
<dbReference type="Proteomes" id="UP000230002">
    <property type="component" value="Unassembled WGS sequence"/>
</dbReference>
<organism evidence="2 3">
    <name type="scientific">Ganoderma sinense ZZ0214-1</name>
    <dbReference type="NCBI Taxonomy" id="1077348"/>
    <lineage>
        <taxon>Eukaryota</taxon>
        <taxon>Fungi</taxon>
        <taxon>Dikarya</taxon>
        <taxon>Basidiomycota</taxon>
        <taxon>Agaricomycotina</taxon>
        <taxon>Agaricomycetes</taxon>
        <taxon>Polyporales</taxon>
        <taxon>Polyporaceae</taxon>
        <taxon>Ganoderma</taxon>
    </lineage>
</organism>
<dbReference type="Gene3D" id="2.60.300.12">
    <property type="entry name" value="HesB-like domain"/>
    <property type="match status" value="1"/>
</dbReference>
<dbReference type="EMBL" id="AYKW01000009">
    <property type="protein sequence ID" value="PIL32828.1"/>
    <property type="molecule type" value="Genomic_DNA"/>
</dbReference>
<dbReference type="AlphaFoldDB" id="A0A2G8SGY5"/>
<reference evidence="2 3" key="1">
    <citation type="journal article" date="2015" name="Sci. Rep.">
        <title>Chromosome-level genome map provides insights into diverse defense mechanisms in the medicinal fungus Ganoderma sinense.</title>
        <authorList>
            <person name="Zhu Y."/>
            <person name="Xu J."/>
            <person name="Sun C."/>
            <person name="Zhou S."/>
            <person name="Xu H."/>
            <person name="Nelson D.R."/>
            <person name="Qian J."/>
            <person name="Song J."/>
            <person name="Luo H."/>
            <person name="Xiang L."/>
            <person name="Li Y."/>
            <person name="Xu Z."/>
            <person name="Ji A."/>
            <person name="Wang L."/>
            <person name="Lu S."/>
            <person name="Hayward A."/>
            <person name="Sun W."/>
            <person name="Li X."/>
            <person name="Schwartz D.C."/>
            <person name="Wang Y."/>
            <person name="Chen S."/>
        </authorList>
    </citation>
    <scope>NUCLEOTIDE SEQUENCE [LARGE SCALE GENOMIC DNA]</scope>
    <source>
        <strain evidence="2 3">ZZ0214-1</strain>
    </source>
</reference>
<evidence type="ECO:0000313" key="2">
    <source>
        <dbReference type="EMBL" id="PIL32828.1"/>
    </source>
</evidence>
<sequence>MRENNIAAGLRVSAESGGYHGYQYELKLAKKGERDDYHFAHPQIHPSNVYVDAVSMTLLKGSIIDFATELIGSSFRVVENPQRFVLKVYVQAKGGQRL</sequence>
<evidence type="ECO:0000313" key="3">
    <source>
        <dbReference type="Proteomes" id="UP000230002"/>
    </source>
</evidence>
<dbReference type="GO" id="GO:0051539">
    <property type="term" value="F:4 iron, 4 sulfur cluster binding"/>
    <property type="evidence" value="ECO:0007669"/>
    <property type="project" value="TreeGrafter"/>
</dbReference>
<name>A0A2G8SGY5_9APHY</name>
<dbReference type="PANTHER" id="PTHR43011">
    <property type="entry name" value="IRON-SULFUR CLUSTER ASSEMBLY 2 HOMOLOG, MITOCHONDRIAL"/>
    <property type="match status" value="1"/>
</dbReference>
<dbReference type="InterPro" id="IPR035903">
    <property type="entry name" value="HesB-like_dom_sf"/>
</dbReference>
<dbReference type="GO" id="GO:0016226">
    <property type="term" value="P:iron-sulfur cluster assembly"/>
    <property type="evidence" value="ECO:0007669"/>
    <property type="project" value="TreeGrafter"/>
</dbReference>
<keyword evidence="3" id="KW-1185">Reference proteome</keyword>
<dbReference type="GO" id="GO:0005506">
    <property type="term" value="F:iron ion binding"/>
    <property type="evidence" value="ECO:0007669"/>
    <property type="project" value="TreeGrafter"/>
</dbReference>
<protein>
    <submittedName>
        <fullName evidence="2">Uncharacterized protein</fullName>
    </submittedName>
</protein>
<dbReference type="OrthoDB" id="1938621at2759"/>
<comment type="caution">
    <text evidence="2">The sequence shown here is derived from an EMBL/GenBank/DDBJ whole genome shotgun (WGS) entry which is preliminary data.</text>
</comment>
<accession>A0A2G8SGY5</accession>
<gene>
    <name evidence="2" type="ORF">GSI_04945</name>
</gene>
<proteinExistence type="inferred from homology"/>
<dbReference type="PANTHER" id="PTHR43011:SF1">
    <property type="entry name" value="IRON-SULFUR CLUSTER ASSEMBLY 2 HOMOLOG, MITOCHONDRIAL"/>
    <property type="match status" value="1"/>
</dbReference>
<comment type="similarity">
    <text evidence="1">Belongs to the HesB/IscA family.</text>
</comment>
<dbReference type="GO" id="GO:0051537">
    <property type="term" value="F:2 iron, 2 sulfur cluster binding"/>
    <property type="evidence" value="ECO:0007669"/>
    <property type="project" value="TreeGrafter"/>
</dbReference>
<dbReference type="GO" id="GO:0005739">
    <property type="term" value="C:mitochondrion"/>
    <property type="evidence" value="ECO:0007669"/>
    <property type="project" value="TreeGrafter"/>
</dbReference>